<feature type="compositionally biased region" description="Basic and acidic residues" evidence="2">
    <location>
        <begin position="290"/>
        <end position="299"/>
    </location>
</feature>
<evidence type="ECO:0000256" key="1">
    <source>
        <dbReference type="ARBA" id="ARBA00005352"/>
    </source>
</evidence>
<dbReference type="PANTHER" id="PTHR13056:SF0">
    <property type="entry name" value="VACUOLAR FUSION PROTEIN CCZ1 HOMOLOG-RELATED"/>
    <property type="match status" value="1"/>
</dbReference>
<dbReference type="EMBL" id="MU155164">
    <property type="protein sequence ID" value="KAF9482584.1"/>
    <property type="molecule type" value="Genomic_DNA"/>
</dbReference>
<evidence type="ECO:0000256" key="2">
    <source>
        <dbReference type="SAM" id="MobiDB-lite"/>
    </source>
</evidence>
<feature type="compositionally biased region" description="Basic and acidic residues" evidence="2">
    <location>
        <begin position="343"/>
        <end position="352"/>
    </location>
</feature>
<evidence type="ECO:0000313" key="5">
    <source>
        <dbReference type="Proteomes" id="UP000807469"/>
    </source>
</evidence>
<dbReference type="InterPro" id="IPR013176">
    <property type="entry name" value="Ccz1"/>
</dbReference>
<name>A0A9P5Z7K3_9AGAR</name>
<accession>A0A9P5Z7K3</accession>
<protein>
    <recommendedName>
        <fullName evidence="3">CCZ1/INTU/HSP4 first Longin domain-containing protein</fullName>
    </recommendedName>
</protein>
<dbReference type="Pfam" id="PF19031">
    <property type="entry name" value="Intu_longin_1"/>
    <property type="match status" value="1"/>
</dbReference>
<dbReference type="GO" id="GO:0035658">
    <property type="term" value="C:Mon1-Ccz1 complex"/>
    <property type="evidence" value="ECO:0007669"/>
    <property type="project" value="InterPro"/>
</dbReference>
<feature type="region of interest" description="Disordered" evidence="2">
    <location>
        <begin position="343"/>
        <end position="372"/>
    </location>
</feature>
<feature type="domain" description="CCZ1/INTU/HSP4 first Longin" evidence="3">
    <location>
        <begin position="2"/>
        <end position="111"/>
    </location>
</feature>
<proteinExistence type="inferred from homology"/>
<evidence type="ECO:0000313" key="4">
    <source>
        <dbReference type="EMBL" id="KAF9482584.1"/>
    </source>
</evidence>
<organism evidence="4 5">
    <name type="scientific">Pholiota conissans</name>
    <dbReference type="NCBI Taxonomy" id="109636"/>
    <lineage>
        <taxon>Eukaryota</taxon>
        <taxon>Fungi</taxon>
        <taxon>Dikarya</taxon>
        <taxon>Basidiomycota</taxon>
        <taxon>Agaricomycotina</taxon>
        <taxon>Agaricomycetes</taxon>
        <taxon>Agaricomycetidae</taxon>
        <taxon>Agaricales</taxon>
        <taxon>Agaricineae</taxon>
        <taxon>Strophariaceae</taxon>
        <taxon>Pholiota</taxon>
    </lineage>
</organism>
<feature type="region of interest" description="Disordered" evidence="2">
    <location>
        <begin position="285"/>
        <end position="317"/>
    </location>
</feature>
<dbReference type="OrthoDB" id="240546at2759"/>
<comment type="caution">
    <text evidence="4">The sequence shown here is derived from an EMBL/GenBank/DDBJ whole genome shotgun (WGS) entry which is preliminary data.</text>
</comment>
<evidence type="ECO:0000259" key="3">
    <source>
        <dbReference type="Pfam" id="PF19031"/>
    </source>
</evidence>
<dbReference type="AlphaFoldDB" id="A0A9P5Z7K3"/>
<dbReference type="InterPro" id="IPR043987">
    <property type="entry name" value="CCZ1/INTU/HSP4_longin_1"/>
</dbReference>
<reference evidence="4" key="1">
    <citation type="submission" date="2020-11" db="EMBL/GenBank/DDBJ databases">
        <authorList>
            <consortium name="DOE Joint Genome Institute"/>
            <person name="Ahrendt S."/>
            <person name="Riley R."/>
            <person name="Andreopoulos W."/>
            <person name="Labutti K."/>
            <person name="Pangilinan J."/>
            <person name="Ruiz-Duenas F.J."/>
            <person name="Barrasa J.M."/>
            <person name="Sanchez-Garcia M."/>
            <person name="Camarero S."/>
            <person name="Miyauchi S."/>
            <person name="Serrano A."/>
            <person name="Linde D."/>
            <person name="Babiker R."/>
            <person name="Drula E."/>
            <person name="Ayuso-Fernandez I."/>
            <person name="Pacheco R."/>
            <person name="Padilla G."/>
            <person name="Ferreira P."/>
            <person name="Barriuso J."/>
            <person name="Kellner H."/>
            <person name="Castanera R."/>
            <person name="Alfaro M."/>
            <person name="Ramirez L."/>
            <person name="Pisabarro A.G."/>
            <person name="Kuo A."/>
            <person name="Tritt A."/>
            <person name="Lipzen A."/>
            <person name="He G."/>
            <person name="Yan M."/>
            <person name="Ng V."/>
            <person name="Cullen D."/>
            <person name="Martin F."/>
            <person name="Rosso M.-N."/>
            <person name="Henrissat B."/>
            <person name="Hibbett D."/>
            <person name="Martinez A.T."/>
            <person name="Grigoriev I.V."/>
        </authorList>
    </citation>
    <scope>NUCLEOTIDE SEQUENCE</scope>
    <source>
        <strain evidence="4">CIRM-BRFM 674</strain>
    </source>
</reference>
<sequence>MLRQIGLAKALINFAELFNADNSCDNVHSQSRRMIMVSPEPDFWIHAGIDIAKIARNVDPKAKSKAKGKAVEKGKTSDPAPIYDYEDGSVHDEAIRAHILKGYERFKLTHGSFISILSTLGQQALELQLERFWTVWAWSWDLEDRPAFGEDFGPLLHPHFSSLIPTIDEFSENFSHGVTPVVLTRRHIIPSQRYIAKHYSPALAAHLSSLIPPPVDPSRSSDTLNTLASSVDTIRGKQIAKGNAKGSSSHPTADGGINFLNTIPTINMNMDMRKWNWGYLTFGKGQSSKTSEKDVKEKSPNASLPKASPQQETASQVEVEVNAEALEDAISSDSMSVLLKDANHKSDNEPKSIPENPVEESSAAKENSRPPELVLESSASLTSFTTGHLRDNAEETPPPSPPPLPEFTMTKLLVAKSDDPTATRRVSIHYLTRNDLMLALIDATDEPDESQHVHDMQAAAEGAQKLFDEIESGIYDADLKNVSESLPSASKILQSQDRYLISTGQFTHSTPNFTSTSAHLFDAKAIINTDPEILEVFSRGQNPQYWHIVKRALGSSTIDPTAVSADEVVFLEVFRKETSLTDVDNILAGVIKKSGLVEGSASR</sequence>
<gene>
    <name evidence="4" type="ORF">BDN70DRAFT_801285</name>
</gene>
<keyword evidence="5" id="KW-1185">Reference proteome</keyword>
<dbReference type="GO" id="GO:0016192">
    <property type="term" value="P:vesicle-mediated transport"/>
    <property type="evidence" value="ECO:0007669"/>
    <property type="project" value="InterPro"/>
</dbReference>
<comment type="similarity">
    <text evidence="1">Belongs to the CCZ1 family.</text>
</comment>
<dbReference type="PANTHER" id="PTHR13056">
    <property type="entry name" value="VACUOLAR FUSION PROTEIN CCZ1 HOMOLOG-RELATED"/>
    <property type="match status" value="1"/>
</dbReference>
<dbReference type="Proteomes" id="UP000807469">
    <property type="component" value="Unassembled WGS sequence"/>
</dbReference>